<accession>A0ABT2PU06</accession>
<keyword evidence="2" id="KW-1185">Reference proteome</keyword>
<reference evidence="2" key="1">
    <citation type="submission" date="2023-07" db="EMBL/GenBank/DDBJ databases">
        <title>Novel Mycoplasma species identified in domestic and wild animals.</title>
        <authorList>
            <person name="Volokhov D.V."/>
            <person name="Furtak V.A."/>
            <person name="Zagorodnyaya T.A."/>
        </authorList>
    </citation>
    <scope>NUCLEOTIDE SEQUENCE [LARGE SCALE GENOMIC DNA]</scope>
    <source>
        <strain evidence="2">92-19</strain>
    </source>
</reference>
<dbReference type="RefSeq" id="WP_262095663.1">
    <property type="nucleotide sequence ID" value="NZ_JAOEGN010000003.1"/>
</dbReference>
<organism evidence="1 2">
    <name type="scientific">Paracholeplasma vituli</name>
    <dbReference type="NCBI Taxonomy" id="69473"/>
    <lineage>
        <taxon>Bacteria</taxon>
        <taxon>Bacillati</taxon>
        <taxon>Mycoplasmatota</taxon>
        <taxon>Mollicutes</taxon>
        <taxon>Acholeplasmatales</taxon>
        <taxon>Acholeplasmataceae</taxon>
        <taxon>Paracholeplasma</taxon>
    </lineage>
</organism>
<proteinExistence type="predicted"/>
<dbReference type="EMBL" id="JAOEGN010000003">
    <property type="protein sequence ID" value="MCU0104430.1"/>
    <property type="molecule type" value="Genomic_DNA"/>
</dbReference>
<evidence type="ECO:0000313" key="2">
    <source>
        <dbReference type="Proteomes" id="UP001209076"/>
    </source>
</evidence>
<sequence length="366" mass="42823">MKNKYIVSLIVEVQLEYLTVLKNIREIITKDNIYLLMDELKHFWIKRENKIEFIIESILDKSNITYLTTATVLDLSDGDQYPFLLCGEYHIFDDPLFSHLETANQKLDKYSDFIYEKAILSINDNIEIIEKYSAILWVIPIRLLYSQINQQQLKENMENIFVSMFDGIGDISEYFSKCESIEDIEKYFKTSFVNAIHLTSRENNSMTLSEKINLVKQEKSVQKLGAPNDAVMFFITLGGLIGQAIDIIYTSVASRLIPYIRYDPSYYTIMSIIGNFSKTDKEFSDLENKITKYHLVSYFFENDDFMNFDLFLFSDTIEKLGIRQKIDTLMIDINQQGSLKKYHTELNEILNTLKDELTPPIPKRID</sequence>
<name>A0ABT2PU06_9MOLU</name>
<gene>
    <name evidence="1" type="ORF">N7603_02015</name>
</gene>
<comment type="caution">
    <text evidence="1">The sequence shown here is derived from an EMBL/GenBank/DDBJ whole genome shotgun (WGS) entry which is preliminary data.</text>
</comment>
<dbReference type="Proteomes" id="UP001209076">
    <property type="component" value="Unassembled WGS sequence"/>
</dbReference>
<protein>
    <submittedName>
        <fullName evidence="1">Uncharacterized protein</fullName>
    </submittedName>
</protein>
<evidence type="ECO:0000313" key="1">
    <source>
        <dbReference type="EMBL" id="MCU0104430.1"/>
    </source>
</evidence>